<evidence type="ECO:0000256" key="5">
    <source>
        <dbReference type="ARBA" id="ARBA00022967"/>
    </source>
</evidence>
<evidence type="ECO:0000256" key="3">
    <source>
        <dbReference type="ARBA" id="ARBA00022692"/>
    </source>
</evidence>
<dbReference type="SUPFAM" id="SSF81665">
    <property type="entry name" value="Calcium ATPase, transmembrane domain M"/>
    <property type="match status" value="1"/>
</dbReference>
<dbReference type="Pfam" id="PF00702">
    <property type="entry name" value="Hydrolase"/>
    <property type="match status" value="1"/>
</dbReference>
<dbReference type="Pfam" id="PF00122">
    <property type="entry name" value="E1-E2_ATPase"/>
    <property type="match status" value="1"/>
</dbReference>
<dbReference type="GO" id="GO:0046872">
    <property type="term" value="F:metal ion binding"/>
    <property type="evidence" value="ECO:0007669"/>
    <property type="project" value="UniProtKB-KW"/>
</dbReference>
<dbReference type="Gene3D" id="3.40.1110.10">
    <property type="entry name" value="Calcium-transporting ATPase, cytoplasmic domain N"/>
    <property type="match status" value="1"/>
</dbReference>
<dbReference type="InterPro" id="IPR044492">
    <property type="entry name" value="P_typ_ATPase_HD_dom"/>
</dbReference>
<protein>
    <submittedName>
        <fullName evidence="11">Putative cadmium-transporting ATPase</fullName>
        <ecNumber evidence="11">3.6.3.3</ecNumber>
    </submittedName>
</protein>
<dbReference type="InterPro" id="IPR059000">
    <property type="entry name" value="ATPase_P-type_domA"/>
</dbReference>
<keyword evidence="7 9" id="KW-0472">Membrane</keyword>
<proteinExistence type="inferred from homology"/>
<dbReference type="EMBL" id="UIDG01000001">
    <property type="protein sequence ID" value="SUS03299.1"/>
    <property type="molecule type" value="Genomic_DNA"/>
</dbReference>
<evidence type="ECO:0000259" key="10">
    <source>
        <dbReference type="Pfam" id="PF00122"/>
    </source>
</evidence>
<dbReference type="InterPro" id="IPR008250">
    <property type="entry name" value="ATPase_P-typ_transduc_dom_A_sf"/>
</dbReference>
<dbReference type="NCBIfam" id="TIGR01494">
    <property type="entry name" value="ATPase_P-type"/>
    <property type="match status" value="2"/>
</dbReference>
<feature type="region of interest" description="Disordered" evidence="8">
    <location>
        <begin position="1"/>
        <end position="26"/>
    </location>
</feature>
<keyword evidence="6 9" id="KW-1133">Transmembrane helix</keyword>
<evidence type="ECO:0000256" key="8">
    <source>
        <dbReference type="SAM" id="MobiDB-lite"/>
    </source>
</evidence>
<keyword evidence="3 9" id="KW-0812">Transmembrane</keyword>
<dbReference type="InterPro" id="IPR023299">
    <property type="entry name" value="ATPase_P-typ_cyto_dom_N"/>
</dbReference>
<dbReference type="NCBIfam" id="TIGR01525">
    <property type="entry name" value="ATPase-IB_hvy"/>
    <property type="match status" value="1"/>
</dbReference>
<gene>
    <name evidence="11" type="primary">cadA</name>
    <name evidence="11" type="ORF">DF3PB_10052</name>
</gene>
<evidence type="ECO:0000256" key="6">
    <source>
        <dbReference type="ARBA" id="ARBA00022989"/>
    </source>
</evidence>
<feature type="transmembrane region" description="Helical" evidence="9">
    <location>
        <begin position="273"/>
        <end position="292"/>
    </location>
</feature>
<evidence type="ECO:0000256" key="2">
    <source>
        <dbReference type="ARBA" id="ARBA00006024"/>
    </source>
</evidence>
<dbReference type="InterPro" id="IPR027256">
    <property type="entry name" value="P-typ_ATPase_IB"/>
</dbReference>
<dbReference type="InterPro" id="IPR018303">
    <property type="entry name" value="ATPase_P-typ_P_site"/>
</dbReference>
<dbReference type="GO" id="GO:0016020">
    <property type="term" value="C:membrane"/>
    <property type="evidence" value="ECO:0007669"/>
    <property type="project" value="UniProtKB-SubCell"/>
</dbReference>
<feature type="region of interest" description="Disordered" evidence="8">
    <location>
        <begin position="191"/>
        <end position="215"/>
    </location>
</feature>
<dbReference type="SFLD" id="SFLDF00027">
    <property type="entry name" value="p-type_atpase"/>
    <property type="match status" value="1"/>
</dbReference>
<feature type="compositionally biased region" description="Basic and acidic residues" evidence="8">
    <location>
        <begin position="10"/>
        <end position="26"/>
    </location>
</feature>
<reference evidence="11" key="1">
    <citation type="submission" date="2018-07" db="EMBL/GenBank/DDBJ databases">
        <authorList>
            <person name="Quirk P.G."/>
            <person name="Krulwich T.A."/>
        </authorList>
    </citation>
    <scope>NUCLEOTIDE SEQUENCE</scope>
</reference>
<dbReference type="SFLD" id="SFLDG00002">
    <property type="entry name" value="C1.7:_P-type_atpase_like"/>
    <property type="match status" value="1"/>
</dbReference>
<evidence type="ECO:0000256" key="7">
    <source>
        <dbReference type="ARBA" id="ARBA00023136"/>
    </source>
</evidence>
<name>A0A380T815_9ZZZZ</name>
<dbReference type="GO" id="GO:0005524">
    <property type="term" value="F:ATP binding"/>
    <property type="evidence" value="ECO:0007669"/>
    <property type="project" value="InterPro"/>
</dbReference>
<feature type="transmembrane region" description="Helical" evidence="9">
    <location>
        <begin position="54"/>
        <end position="73"/>
    </location>
</feature>
<dbReference type="Gene3D" id="3.40.50.1000">
    <property type="entry name" value="HAD superfamily/HAD-like"/>
    <property type="match status" value="1"/>
</dbReference>
<comment type="subcellular location">
    <subcellularLocation>
        <location evidence="1">Membrane</location>
    </subcellularLocation>
</comment>
<dbReference type="GO" id="GO:0016887">
    <property type="term" value="F:ATP hydrolysis activity"/>
    <property type="evidence" value="ECO:0007669"/>
    <property type="project" value="InterPro"/>
</dbReference>
<dbReference type="SUPFAM" id="SSF81653">
    <property type="entry name" value="Calcium ATPase, transduction domain A"/>
    <property type="match status" value="1"/>
</dbReference>
<dbReference type="InterPro" id="IPR036412">
    <property type="entry name" value="HAD-like_sf"/>
</dbReference>
<evidence type="ECO:0000313" key="11">
    <source>
        <dbReference type="EMBL" id="SUS03299.1"/>
    </source>
</evidence>
<dbReference type="GO" id="GO:0019829">
    <property type="term" value="F:ATPase-coupled monoatomic cation transmembrane transporter activity"/>
    <property type="evidence" value="ECO:0007669"/>
    <property type="project" value="InterPro"/>
</dbReference>
<evidence type="ECO:0000256" key="4">
    <source>
        <dbReference type="ARBA" id="ARBA00022723"/>
    </source>
</evidence>
<feature type="transmembrane region" description="Helical" evidence="9">
    <location>
        <begin position="618"/>
        <end position="636"/>
    </location>
</feature>
<dbReference type="InterPro" id="IPR001757">
    <property type="entry name" value="P_typ_ATPase"/>
</dbReference>
<keyword evidence="5" id="KW-1278">Translocase</keyword>
<feature type="transmembrane region" description="Helical" evidence="9">
    <location>
        <begin position="304"/>
        <end position="328"/>
    </location>
</feature>
<dbReference type="SUPFAM" id="SSF56784">
    <property type="entry name" value="HAD-like"/>
    <property type="match status" value="1"/>
</dbReference>
<keyword evidence="4" id="KW-0479">Metal-binding</keyword>
<dbReference type="Gene3D" id="2.70.150.10">
    <property type="entry name" value="Calcium-transporting ATPase, cytoplasmic transduction domain A"/>
    <property type="match status" value="1"/>
</dbReference>
<dbReference type="EC" id="3.6.3.3" evidence="11"/>
<dbReference type="InterPro" id="IPR051014">
    <property type="entry name" value="Cation_Transport_ATPase_IB"/>
</dbReference>
<feature type="transmembrane region" description="Helical" evidence="9">
    <location>
        <begin position="108"/>
        <end position="126"/>
    </location>
</feature>
<dbReference type="InterPro" id="IPR023214">
    <property type="entry name" value="HAD_sf"/>
</dbReference>
<evidence type="ECO:0000256" key="9">
    <source>
        <dbReference type="SAM" id="Phobius"/>
    </source>
</evidence>
<evidence type="ECO:0000256" key="1">
    <source>
        <dbReference type="ARBA" id="ARBA00004370"/>
    </source>
</evidence>
<dbReference type="PANTHER" id="PTHR48085:SF5">
    <property type="entry name" value="CADMIUM_ZINC-TRANSPORTING ATPASE HMA4-RELATED"/>
    <property type="match status" value="1"/>
</dbReference>
<comment type="similarity">
    <text evidence="2">Belongs to the cation transport ATPase (P-type) (TC 3.A.3) family. Type IB subfamily.</text>
</comment>
<dbReference type="SFLD" id="SFLDS00003">
    <property type="entry name" value="Haloacid_Dehalogenase"/>
    <property type="match status" value="1"/>
</dbReference>
<sequence>MSRYVSRLAPEGERKAEGSSDEHDHGSGPWELVFAILSGVALAAGWLIESTGNGQIAIAVYTAAYFFGGFFTVKEAIHNLGHGRFEIDTLMVAAAAGAAILGHWSEGALLLCLFSLGHALEGYAMGRARRAIEALGKLAPEVALVRRGDSSEEVPVAQLKLGDIVIVKPNERIPADGVVVVGETSVDQSSVTGESVPVDKRPLGQTPSNADDFGKTPAESKVFAATINGPGAIEVWVARLAGETTLARVVKLVAEAQAQRSPTQKFTDTIERIFVPSVLIGVFLLMFAWTVLDETAQQSFYRAMAVLVAASPCALAISVPSAVLSGIARAGRGGVLIKGGGPLENLGTLKAIAFDKTGTLTEGKPKLTDVMPAEGVEEAELLQHAIAIEQLSDHPLAAAITRDGRDRMGKATELKAEGVEGITGKGVKGRVGGKTIWIGKPGLFDGSNGAALPEALRDKASAMEKDGRTVMIVRRDDQYLGILGVMDTPRPEAREVIAQLKALGVQRMIMLTGDNQSVADAIASTVGLTDAKGGLMPEDKVEAIQALVDAEGKVAMLGDGVNDAPALAKATVGVAMGAAGSDVALETADIALMADDLSNLPFAVGLSRQTSAIIKQNLFVSLGVVAVLIPSTLLGLQIGAAIIFHEGSTLLVVINALRLLAYRGKESGSSRAAAAVPHGAT</sequence>
<dbReference type="PRINTS" id="PR00119">
    <property type="entry name" value="CATATPASE"/>
</dbReference>
<organism evidence="11">
    <name type="scientific">metagenome</name>
    <dbReference type="NCBI Taxonomy" id="256318"/>
    <lineage>
        <taxon>unclassified sequences</taxon>
        <taxon>metagenomes</taxon>
    </lineage>
</organism>
<accession>A0A380T815</accession>
<dbReference type="PROSITE" id="PS00154">
    <property type="entry name" value="ATPASE_E1_E2"/>
    <property type="match status" value="1"/>
</dbReference>
<dbReference type="PANTHER" id="PTHR48085">
    <property type="entry name" value="CADMIUM/ZINC-TRANSPORTING ATPASE HMA2-RELATED"/>
    <property type="match status" value="1"/>
</dbReference>
<dbReference type="AlphaFoldDB" id="A0A380T815"/>
<keyword evidence="11" id="KW-0378">Hydrolase</keyword>
<dbReference type="InterPro" id="IPR023298">
    <property type="entry name" value="ATPase_P-typ_TM_dom_sf"/>
</dbReference>
<feature type="transmembrane region" description="Helical" evidence="9">
    <location>
        <begin position="30"/>
        <end position="48"/>
    </location>
</feature>
<dbReference type="CDD" id="cd07551">
    <property type="entry name" value="P-type_ATPase_HM_ZosA_PfeT-like"/>
    <property type="match status" value="1"/>
</dbReference>
<feature type="domain" description="P-type ATPase A" evidence="10">
    <location>
        <begin position="138"/>
        <end position="253"/>
    </location>
</feature>